<dbReference type="InterPro" id="IPR001734">
    <property type="entry name" value="Na/solute_symporter"/>
</dbReference>
<evidence type="ECO:0000256" key="1">
    <source>
        <dbReference type="SAM" id="Phobius"/>
    </source>
</evidence>
<keyword evidence="3" id="KW-1185">Reference proteome</keyword>
<keyword evidence="1" id="KW-0812">Transmembrane</keyword>
<name>A0ABW4KMJ8_9BACI</name>
<evidence type="ECO:0008006" key="4">
    <source>
        <dbReference type="Google" id="ProtNLM"/>
    </source>
</evidence>
<dbReference type="Proteomes" id="UP001597301">
    <property type="component" value="Unassembled WGS sequence"/>
</dbReference>
<feature type="transmembrane region" description="Helical" evidence="1">
    <location>
        <begin position="6"/>
        <end position="22"/>
    </location>
</feature>
<proteinExistence type="predicted"/>
<accession>A0ABW4KMJ8</accession>
<evidence type="ECO:0000313" key="3">
    <source>
        <dbReference type="Proteomes" id="UP001597301"/>
    </source>
</evidence>
<dbReference type="RefSeq" id="WP_380776088.1">
    <property type="nucleotide sequence ID" value="NZ_JBHUEO010000113.1"/>
</dbReference>
<comment type="caution">
    <text evidence="2">The sequence shown here is derived from an EMBL/GenBank/DDBJ whole genome shotgun (WGS) entry which is preliminary data.</text>
</comment>
<feature type="transmembrane region" description="Helical" evidence="1">
    <location>
        <begin position="42"/>
        <end position="61"/>
    </location>
</feature>
<evidence type="ECO:0000313" key="2">
    <source>
        <dbReference type="EMBL" id="MFD1708616.1"/>
    </source>
</evidence>
<gene>
    <name evidence="2" type="ORF">ACFSCZ_18245</name>
</gene>
<keyword evidence="1" id="KW-1133">Transmembrane helix</keyword>
<organism evidence="2 3">
    <name type="scientific">Siminovitchia sediminis</name>
    <dbReference type="NCBI Taxonomy" id="1274353"/>
    <lineage>
        <taxon>Bacteria</taxon>
        <taxon>Bacillati</taxon>
        <taxon>Bacillota</taxon>
        <taxon>Bacilli</taxon>
        <taxon>Bacillales</taxon>
        <taxon>Bacillaceae</taxon>
        <taxon>Siminovitchia</taxon>
    </lineage>
</organism>
<protein>
    <recommendedName>
        <fullName evidence="4">Sodium:solute symporter family protein</fullName>
    </recommendedName>
</protein>
<keyword evidence="1" id="KW-0472">Membrane</keyword>
<dbReference type="EMBL" id="JBHUEO010000113">
    <property type="protein sequence ID" value="MFD1708616.1"/>
    <property type="molecule type" value="Genomic_DNA"/>
</dbReference>
<sequence>MGTIDIVIIILYFAVIAGVGVYGARRATNAEEYMVAGRNLNYFMYIGCLAAVILGGASTIGTNRYRETGI</sequence>
<dbReference type="PROSITE" id="PS50283">
    <property type="entry name" value="NA_SOLUT_SYMP_3"/>
    <property type="match status" value="1"/>
</dbReference>
<reference evidence="3" key="1">
    <citation type="journal article" date="2019" name="Int. J. Syst. Evol. Microbiol.">
        <title>The Global Catalogue of Microorganisms (GCM) 10K type strain sequencing project: providing services to taxonomists for standard genome sequencing and annotation.</title>
        <authorList>
            <consortium name="The Broad Institute Genomics Platform"/>
            <consortium name="The Broad Institute Genome Sequencing Center for Infectious Disease"/>
            <person name="Wu L."/>
            <person name="Ma J."/>
        </authorList>
    </citation>
    <scope>NUCLEOTIDE SEQUENCE [LARGE SCALE GENOMIC DNA]</scope>
    <source>
        <strain evidence="3">CGMCC 1.12295</strain>
    </source>
</reference>